<dbReference type="InterPro" id="IPR036322">
    <property type="entry name" value="WD40_repeat_dom_sf"/>
</dbReference>
<keyword evidence="4" id="KW-1185">Reference proteome</keyword>
<name>A0AA39WWM8_9PEZI</name>
<dbReference type="InterPro" id="IPR015943">
    <property type="entry name" value="WD40/YVTN_repeat-like_dom_sf"/>
</dbReference>
<organism evidence="3 4">
    <name type="scientific">Immersiella caudata</name>
    <dbReference type="NCBI Taxonomy" id="314043"/>
    <lineage>
        <taxon>Eukaryota</taxon>
        <taxon>Fungi</taxon>
        <taxon>Dikarya</taxon>
        <taxon>Ascomycota</taxon>
        <taxon>Pezizomycotina</taxon>
        <taxon>Sordariomycetes</taxon>
        <taxon>Sordariomycetidae</taxon>
        <taxon>Sordariales</taxon>
        <taxon>Lasiosphaeriaceae</taxon>
        <taxon>Immersiella</taxon>
    </lineage>
</organism>
<evidence type="ECO:0000313" key="4">
    <source>
        <dbReference type="Proteomes" id="UP001175000"/>
    </source>
</evidence>
<proteinExistence type="predicted"/>
<evidence type="ECO:0000256" key="2">
    <source>
        <dbReference type="ARBA" id="ARBA00022737"/>
    </source>
</evidence>
<dbReference type="Gene3D" id="2.130.10.10">
    <property type="entry name" value="YVTN repeat-like/Quinoprotein amine dehydrogenase"/>
    <property type="match status" value="1"/>
</dbReference>
<accession>A0AA39WWM8</accession>
<dbReference type="SUPFAM" id="SSF50978">
    <property type="entry name" value="WD40 repeat-like"/>
    <property type="match status" value="1"/>
</dbReference>
<dbReference type="AlphaFoldDB" id="A0AA39WWM8"/>
<comment type="caution">
    <text evidence="3">The sequence shown here is derived from an EMBL/GenBank/DDBJ whole genome shotgun (WGS) entry which is preliminary data.</text>
</comment>
<sequence length="77" mass="8180">MTRNIVHTVNAIAFHPSEGGIVATAGSDGWFDLYDLVSRNWLEYFSACEMRGDVAITSCTFSADGDTLCVCGGGGLE</sequence>
<evidence type="ECO:0000256" key="1">
    <source>
        <dbReference type="ARBA" id="ARBA00022574"/>
    </source>
</evidence>
<protein>
    <submittedName>
        <fullName evidence="3">Uncharacterized protein</fullName>
    </submittedName>
</protein>
<evidence type="ECO:0000313" key="3">
    <source>
        <dbReference type="EMBL" id="KAK0622967.1"/>
    </source>
</evidence>
<gene>
    <name evidence="3" type="ORF">B0T14DRAFT_514923</name>
</gene>
<keyword evidence="2" id="KW-0677">Repeat</keyword>
<dbReference type="PANTHER" id="PTHR10971">
    <property type="entry name" value="MRNA EXPORT FACTOR AND BUB3"/>
    <property type="match status" value="1"/>
</dbReference>
<reference evidence="3" key="1">
    <citation type="submission" date="2023-06" db="EMBL/GenBank/DDBJ databases">
        <title>Genome-scale phylogeny and comparative genomics of the fungal order Sordariales.</title>
        <authorList>
            <consortium name="Lawrence Berkeley National Laboratory"/>
            <person name="Hensen N."/>
            <person name="Bonometti L."/>
            <person name="Westerberg I."/>
            <person name="Brannstrom I.O."/>
            <person name="Guillou S."/>
            <person name="Cros-Aarteil S."/>
            <person name="Calhoun S."/>
            <person name="Haridas S."/>
            <person name="Kuo A."/>
            <person name="Mondo S."/>
            <person name="Pangilinan J."/>
            <person name="Riley R."/>
            <person name="Labutti K."/>
            <person name="Andreopoulos B."/>
            <person name="Lipzen A."/>
            <person name="Chen C."/>
            <person name="Yanf M."/>
            <person name="Daum C."/>
            <person name="Ng V."/>
            <person name="Clum A."/>
            <person name="Steindorff A."/>
            <person name="Ohm R."/>
            <person name="Martin F."/>
            <person name="Silar P."/>
            <person name="Natvig D."/>
            <person name="Lalanne C."/>
            <person name="Gautier V."/>
            <person name="Ament-Velasquez S.L."/>
            <person name="Kruys A."/>
            <person name="Hutchinson M.I."/>
            <person name="Powell A.J."/>
            <person name="Barry K."/>
            <person name="Miller A.N."/>
            <person name="Grigoriev I.V."/>
            <person name="Debuchy R."/>
            <person name="Gladieux P."/>
            <person name="Thoren M.H."/>
            <person name="Johannesson H."/>
        </authorList>
    </citation>
    <scope>NUCLEOTIDE SEQUENCE</scope>
    <source>
        <strain evidence="3">CBS 606.72</strain>
    </source>
</reference>
<keyword evidence="1" id="KW-0853">WD repeat</keyword>
<dbReference type="Proteomes" id="UP001175000">
    <property type="component" value="Unassembled WGS sequence"/>
</dbReference>
<dbReference type="EMBL" id="JAULSU010000003">
    <property type="protein sequence ID" value="KAK0622967.1"/>
    <property type="molecule type" value="Genomic_DNA"/>
</dbReference>